<comment type="subcellular location">
    <subcellularLocation>
        <location evidence="1 10">Endoplasmic reticulum membrane</location>
        <topology evidence="1 10">Multi-pass membrane protein</topology>
    </subcellularLocation>
</comment>
<dbReference type="InterPro" id="IPR009914">
    <property type="entry name" value="DPM2"/>
</dbReference>
<dbReference type="EMBL" id="JBAMIC010000018">
    <property type="protein sequence ID" value="KAK7094468.1"/>
    <property type="molecule type" value="Genomic_DNA"/>
</dbReference>
<dbReference type="GO" id="GO:0180047">
    <property type="term" value="P:dolichol phosphate mannose biosynthetic process"/>
    <property type="evidence" value="ECO:0007669"/>
    <property type="project" value="InterPro"/>
</dbReference>
<evidence type="ECO:0000256" key="2">
    <source>
        <dbReference type="ARBA" id="ARBA00005478"/>
    </source>
</evidence>
<gene>
    <name evidence="11" type="ORF">V1264_006025</name>
</gene>
<sequence length="81" mass="8928">MATGHDQSVGWGMVSFSSFLFIYYTVWVIVLPFVEPGVFVHNLFPPRIYAIAGPLLAGVLGLAFIGVFVCYVTLKSKKKKS</sequence>
<dbReference type="Pfam" id="PF07297">
    <property type="entry name" value="DPM2"/>
    <property type="match status" value="1"/>
</dbReference>
<evidence type="ECO:0000256" key="5">
    <source>
        <dbReference type="ARBA" id="ARBA00022824"/>
    </source>
</evidence>
<evidence type="ECO:0000256" key="3">
    <source>
        <dbReference type="ARBA" id="ARBA00018157"/>
    </source>
</evidence>
<keyword evidence="5 10" id="KW-0256">Endoplasmic reticulum</keyword>
<evidence type="ECO:0000256" key="9">
    <source>
        <dbReference type="ARBA" id="ARBA00046896"/>
    </source>
</evidence>
<feature type="transmembrane region" description="Helical" evidence="10">
    <location>
        <begin position="54"/>
        <end position="74"/>
    </location>
</feature>
<dbReference type="AlphaFoldDB" id="A0AAN9AWC9"/>
<accession>A0AAN9AWC9</accession>
<evidence type="ECO:0000256" key="8">
    <source>
        <dbReference type="ARBA" id="ARBA00045174"/>
    </source>
</evidence>
<comment type="function">
    <text evidence="10">Regulatory subunit of the dolichol-phosphate mannose (DPM) synthase complex; essential for the ER localization.</text>
</comment>
<keyword evidence="6 10" id="KW-1133">Transmembrane helix</keyword>
<dbReference type="GO" id="GO:0033185">
    <property type="term" value="C:dolichol-phosphate-mannose synthase complex"/>
    <property type="evidence" value="ECO:0007669"/>
    <property type="project" value="TreeGrafter"/>
</dbReference>
<comment type="similarity">
    <text evidence="2 10">Belongs to the DPM2 family.</text>
</comment>
<dbReference type="PANTHER" id="PTHR15039:SF11">
    <property type="entry name" value="DOLICHOL PHOSPHATE-MANNOSE BIOSYNTHESIS REGULATORY PROTEIN"/>
    <property type="match status" value="1"/>
</dbReference>
<comment type="function">
    <text evidence="8">Regulates the biosynthesis of dolichol phosphate-mannose. Regulatory subunit of the dolichol-phosphate mannose (DPM) synthase complex; essential for the ER localization and stable expression of DPM1. Part of the glycosylphosphatidylinositol-N-acetylglucosaminyltransferase (GPI-GnT) complex that catalyzes the transfer of N-acetylglucosamine from UDP-N-acetylglucosamine to phosphatidylinositol and participates in the first step of GPI biosynthesis. May act by regulating the GPI-GNT complex.</text>
</comment>
<dbReference type="GO" id="GO:0006506">
    <property type="term" value="P:GPI anchor biosynthetic process"/>
    <property type="evidence" value="ECO:0007669"/>
    <property type="project" value="TreeGrafter"/>
</dbReference>
<keyword evidence="7 10" id="KW-0472">Membrane</keyword>
<comment type="pathway">
    <text evidence="10">Protein modification; protein glycosylation.</text>
</comment>
<comment type="subunit">
    <text evidence="9">Component of the dolichol-phosphate mannose (DPM) synthase complex composed of DPM1, DPM2 and DPM3; in the complex interacts directly with DPM3. Component of the glycosylphosphatidylinositol-N-acetylglucosaminyltransferase (GPI-GnT) complex composed at least by PIGA, PIGC, PIGH, PIGP, PIGQ, PIGY and DPM2. Interacts with PIGA, PIGC and PIGQ.</text>
</comment>
<name>A0AAN9AWC9_9CAEN</name>
<evidence type="ECO:0000313" key="12">
    <source>
        <dbReference type="Proteomes" id="UP001374579"/>
    </source>
</evidence>
<dbReference type="PANTHER" id="PTHR15039">
    <property type="entry name" value="DOLICHOL PHOSPHATE-MANNOSE BIOSYNTHESIS REGULATORY PROTEIN"/>
    <property type="match status" value="1"/>
</dbReference>
<evidence type="ECO:0000256" key="1">
    <source>
        <dbReference type="ARBA" id="ARBA00004477"/>
    </source>
</evidence>
<reference evidence="11 12" key="1">
    <citation type="submission" date="2024-02" db="EMBL/GenBank/DDBJ databases">
        <title>Chromosome-scale genome assembly of the rough periwinkle Littorina saxatilis.</title>
        <authorList>
            <person name="De Jode A."/>
            <person name="Faria R."/>
            <person name="Formenti G."/>
            <person name="Sims Y."/>
            <person name="Smith T.P."/>
            <person name="Tracey A."/>
            <person name="Wood J.M.D."/>
            <person name="Zagrodzka Z.B."/>
            <person name="Johannesson K."/>
            <person name="Butlin R.K."/>
            <person name="Leder E.H."/>
        </authorList>
    </citation>
    <scope>NUCLEOTIDE SEQUENCE [LARGE SCALE GENOMIC DNA]</scope>
    <source>
        <strain evidence="11">Snail1</strain>
        <tissue evidence="11">Muscle</tissue>
    </source>
</reference>
<evidence type="ECO:0000256" key="6">
    <source>
        <dbReference type="ARBA" id="ARBA00022989"/>
    </source>
</evidence>
<keyword evidence="4 10" id="KW-0812">Transmembrane</keyword>
<evidence type="ECO:0000256" key="7">
    <source>
        <dbReference type="ARBA" id="ARBA00023136"/>
    </source>
</evidence>
<protein>
    <recommendedName>
        <fullName evidence="3 10">Dolichol phosphate-mannose biosynthesis regulatory protein</fullName>
    </recommendedName>
</protein>
<feature type="transmembrane region" description="Helical" evidence="10">
    <location>
        <begin position="12"/>
        <end position="34"/>
    </location>
</feature>
<dbReference type="Proteomes" id="UP001374579">
    <property type="component" value="Unassembled WGS sequence"/>
</dbReference>
<organism evidence="11 12">
    <name type="scientific">Littorina saxatilis</name>
    <dbReference type="NCBI Taxonomy" id="31220"/>
    <lineage>
        <taxon>Eukaryota</taxon>
        <taxon>Metazoa</taxon>
        <taxon>Spiralia</taxon>
        <taxon>Lophotrochozoa</taxon>
        <taxon>Mollusca</taxon>
        <taxon>Gastropoda</taxon>
        <taxon>Caenogastropoda</taxon>
        <taxon>Littorinimorpha</taxon>
        <taxon>Littorinoidea</taxon>
        <taxon>Littorinidae</taxon>
        <taxon>Littorina</taxon>
    </lineage>
</organism>
<evidence type="ECO:0000256" key="4">
    <source>
        <dbReference type="ARBA" id="ARBA00022692"/>
    </source>
</evidence>
<keyword evidence="12" id="KW-1185">Reference proteome</keyword>
<evidence type="ECO:0000313" key="11">
    <source>
        <dbReference type="EMBL" id="KAK7094468.1"/>
    </source>
</evidence>
<dbReference type="GO" id="GO:0030234">
    <property type="term" value="F:enzyme regulator activity"/>
    <property type="evidence" value="ECO:0007669"/>
    <property type="project" value="UniProtKB-UniRule"/>
</dbReference>
<comment type="caution">
    <text evidence="11">The sequence shown here is derived from an EMBL/GenBank/DDBJ whole genome shotgun (WGS) entry which is preliminary data.</text>
</comment>
<evidence type="ECO:0000256" key="10">
    <source>
        <dbReference type="RuleBase" id="RU365084"/>
    </source>
</evidence>
<proteinExistence type="inferred from homology"/>
<dbReference type="GO" id="GO:0005789">
    <property type="term" value="C:endoplasmic reticulum membrane"/>
    <property type="evidence" value="ECO:0007669"/>
    <property type="project" value="UniProtKB-SubCell"/>
</dbReference>